<evidence type="ECO:0000256" key="1">
    <source>
        <dbReference type="SAM" id="Phobius"/>
    </source>
</evidence>
<dbReference type="EMBL" id="FNBK01000001">
    <property type="protein sequence ID" value="SDE74179.1"/>
    <property type="molecule type" value="Genomic_DNA"/>
</dbReference>
<keyword evidence="1" id="KW-0812">Transmembrane</keyword>
<accession>A0A1G7FE58</accession>
<keyword evidence="1" id="KW-0472">Membrane</keyword>
<evidence type="ECO:0000313" key="3">
    <source>
        <dbReference type="Proteomes" id="UP000199076"/>
    </source>
</evidence>
<sequence>MIYEQMTGFVSAILIAVMLVGSVVGIATLVADVPAVTSTGAVGATLVLTALFVLGLAAAGTAGSDTVSNPYW</sequence>
<gene>
    <name evidence="2" type="ORF">SAMN05216218_101152</name>
</gene>
<dbReference type="Proteomes" id="UP000199076">
    <property type="component" value="Unassembled WGS sequence"/>
</dbReference>
<name>A0A1G7FE58_9EURY</name>
<evidence type="ECO:0000313" key="2">
    <source>
        <dbReference type="EMBL" id="SDE74179.1"/>
    </source>
</evidence>
<keyword evidence="1" id="KW-1133">Transmembrane helix</keyword>
<keyword evidence="3" id="KW-1185">Reference proteome</keyword>
<reference evidence="3" key="1">
    <citation type="submission" date="2016-10" db="EMBL/GenBank/DDBJ databases">
        <authorList>
            <person name="Varghese N."/>
            <person name="Submissions S."/>
        </authorList>
    </citation>
    <scope>NUCLEOTIDE SEQUENCE [LARGE SCALE GENOMIC DNA]</scope>
    <source>
        <strain evidence="3">IBRC-M 10760</strain>
    </source>
</reference>
<dbReference type="AlphaFoldDB" id="A0A1G7FE58"/>
<proteinExistence type="predicted"/>
<protein>
    <submittedName>
        <fullName evidence="2">Uncharacterized protein</fullName>
    </submittedName>
</protein>
<organism evidence="2 3">
    <name type="scientific">Halorientalis regularis</name>
    <dbReference type="NCBI Taxonomy" id="660518"/>
    <lineage>
        <taxon>Archaea</taxon>
        <taxon>Methanobacteriati</taxon>
        <taxon>Methanobacteriota</taxon>
        <taxon>Stenosarchaea group</taxon>
        <taxon>Halobacteria</taxon>
        <taxon>Halobacteriales</taxon>
        <taxon>Haloarculaceae</taxon>
        <taxon>Halorientalis</taxon>
    </lineage>
</organism>
<feature type="transmembrane region" description="Helical" evidence="1">
    <location>
        <begin position="42"/>
        <end position="62"/>
    </location>
</feature>
<dbReference type="RefSeq" id="WP_092686553.1">
    <property type="nucleotide sequence ID" value="NZ_FNBK01000001.1"/>
</dbReference>
<dbReference type="OrthoDB" id="241311at2157"/>
<feature type="transmembrane region" description="Helical" evidence="1">
    <location>
        <begin position="6"/>
        <end position="30"/>
    </location>
</feature>